<protein>
    <submittedName>
        <fullName evidence="3">PASTA domain, binds beta-lactams</fullName>
    </submittedName>
</protein>
<dbReference type="RefSeq" id="WP_072834537.1">
    <property type="nucleotide sequence ID" value="NZ_FQUU01000004.1"/>
</dbReference>
<dbReference type="SUPFAM" id="SSF54184">
    <property type="entry name" value="Penicillin-binding protein 2x (pbp-2x), c-terminal domain"/>
    <property type="match status" value="1"/>
</dbReference>
<feature type="domain" description="PASTA" evidence="2">
    <location>
        <begin position="188"/>
        <end position="261"/>
    </location>
</feature>
<evidence type="ECO:0000313" key="4">
    <source>
        <dbReference type="Proteomes" id="UP000184048"/>
    </source>
</evidence>
<keyword evidence="1" id="KW-1133">Transmembrane helix</keyword>
<keyword evidence="1" id="KW-0472">Membrane</keyword>
<sequence>MIKTQQSKTVKPKHSRPLWFHMVIALVAIIVLILVFLLSLNWITRHGESRTVPAVVGKNISEVEKFLETKGFDVVVQDSAYYDSLPPGFVLRQVPEADEVVKINRTVYVTINRFVPPDVEMPNLLGSSYRNAEMVLKNMGLRLGDTTYRFDFAKNSVLEQLYNGNSIKAGTKLKMGSTISLVLGSGLGSEDINVPDLVGRSYDEARALLDAQGLSGLVIVDPNVKDTASAFVYKQNPMPRTIDGARLRIRPGQMIDIWLSLEKPVTDSVEVKQQPMNQEP</sequence>
<dbReference type="EMBL" id="FQUU01000004">
    <property type="protein sequence ID" value="SHE88011.1"/>
    <property type="molecule type" value="Genomic_DNA"/>
</dbReference>
<dbReference type="OrthoDB" id="9803895at2"/>
<dbReference type="CDD" id="cd06577">
    <property type="entry name" value="PASTA_pknB"/>
    <property type="match status" value="3"/>
</dbReference>
<evidence type="ECO:0000259" key="2">
    <source>
        <dbReference type="PROSITE" id="PS51178"/>
    </source>
</evidence>
<dbReference type="PROSITE" id="PS51178">
    <property type="entry name" value="PASTA"/>
    <property type="match status" value="2"/>
</dbReference>
<dbReference type="SMART" id="SM00740">
    <property type="entry name" value="PASTA"/>
    <property type="match status" value="3"/>
</dbReference>
<dbReference type="Pfam" id="PF03793">
    <property type="entry name" value="PASTA"/>
    <property type="match status" value="3"/>
</dbReference>
<dbReference type="Proteomes" id="UP000184048">
    <property type="component" value="Unassembled WGS sequence"/>
</dbReference>
<feature type="domain" description="PASTA" evidence="2">
    <location>
        <begin position="47"/>
        <end position="113"/>
    </location>
</feature>
<gene>
    <name evidence="3" type="ORF">SAMN02745131_01320</name>
</gene>
<dbReference type="Gene3D" id="3.30.10.20">
    <property type="match status" value="3"/>
</dbReference>
<dbReference type="STRING" id="1121884.SAMN02745131_01320"/>
<feature type="transmembrane region" description="Helical" evidence="1">
    <location>
        <begin position="18"/>
        <end position="40"/>
    </location>
</feature>
<proteinExistence type="predicted"/>
<name>A0A1M4X3G7_9BACT</name>
<evidence type="ECO:0000313" key="3">
    <source>
        <dbReference type="EMBL" id="SHE88011.1"/>
    </source>
</evidence>
<dbReference type="AlphaFoldDB" id="A0A1M4X3G7"/>
<evidence type="ECO:0000256" key="1">
    <source>
        <dbReference type="SAM" id="Phobius"/>
    </source>
</evidence>
<reference evidence="3 4" key="1">
    <citation type="submission" date="2016-11" db="EMBL/GenBank/DDBJ databases">
        <authorList>
            <person name="Jaros S."/>
            <person name="Januszkiewicz K."/>
            <person name="Wedrychowicz H."/>
        </authorList>
    </citation>
    <scope>NUCLEOTIDE SEQUENCE [LARGE SCALE GENOMIC DNA]</scope>
    <source>
        <strain evidence="3 4">DSM 18119</strain>
    </source>
</reference>
<dbReference type="InterPro" id="IPR005543">
    <property type="entry name" value="PASTA_dom"/>
</dbReference>
<accession>A0A1M4X3G7</accession>
<keyword evidence="1" id="KW-0812">Transmembrane</keyword>
<organism evidence="3 4">
    <name type="scientific">Flavisolibacter ginsengisoli DSM 18119</name>
    <dbReference type="NCBI Taxonomy" id="1121884"/>
    <lineage>
        <taxon>Bacteria</taxon>
        <taxon>Pseudomonadati</taxon>
        <taxon>Bacteroidota</taxon>
        <taxon>Chitinophagia</taxon>
        <taxon>Chitinophagales</taxon>
        <taxon>Chitinophagaceae</taxon>
        <taxon>Flavisolibacter</taxon>
    </lineage>
</organism>
<keyword evidence="4" id="KW-1185">Reference proteome</keyword>